<feature type="binding site" evidence="9">
    <location>
        <position position="75"/>
    </location>
    <ligand>
        <name>substrate</name>
    </ligand>
</feature>
<dbReference type="GO" id="GO:0015937">
    <property type="term" value="P:coenzyme A biosynthetic process"/>
    <property type="evidence" value="ECO:0007669"/>
    <property type="project" value="UniProtKB-UniRule"/>
</dbReference>
<dbReference type="Proteomes" id="UP000027855">
    <property type="component" value="Unassembled WGS sequence"/>
</dbReference>
<feature type="binding site" evidence="9">
    <location>
        <position position="18"/>
    </location>
    <ligand>
        <name>ATP</name>
        <dbReference type="ChEBI" id="CHEBI:30616"/>
    </ligand>
</feature>
<feature type="site" description="Transition state stabilizer" evidence="9">
    <location>
        <position position="18"/>
    </location>
</feature>
<protein>
    <recommendedName>
        <fullName evidence="9">Phosphopantetheine adenylyltransferase</fullName>
        <ecNumber evidence="9">2.7.7.3</ecNumber>
    </recommendedName>
    <alternativeName>
        <fullName evidence="9">Dephospho-CoA pyrophosphorylase</fullName>
    </alternativeName>
    <alternativeName>
        <fullName evidence="9">Pantetheine-phosphate adenylyltransferase</fullName>
        <shortName evidence="9">PPAT</shortName>
    </alternativeName>
</protein>
<feature type="binding site" evidence="9">
    <location>
        <begin position="125"/>
        <end position="131"/>
    </location>
    <ligand>
        <name>ATP</name>
        <dbReference type="ChEBI" id="CHEBI:30616"/>
    </ligand>
</feature>
<evidence type="ECO:0000256" key="6">
    <source>
        <dbReference type="ARBA" id="ARBA00022842"/>
    </source>
</evidence>
<sequence>MTKIAMFTGSFDPITNGHMDIIARASKLFDELYIGLFYNKNKQGFWDVETRKRILEEVVADFPNVKVITAHDSLAVDVARDLGVTYLVRGLRNATDFDYEANMDYFNKGLAPELETVYLIASHEVTPVSSSRVRELIYFEGDISSYVPQAVVKEVEAKRGKQDKI</sequence>
<dbReference type="GO" id="GO:0005737">
    <property type="term" value="C:cytoplasm"/>
    <property type="evidence" value="ECO:0007669"/>
    <property type="project" value="UniProtKB-SubCell"/>
</dbReference>
<dbReference type="EC" id="2.7.7.3" evidence="9"/>
<evidence type="ECO:0000256" key="7">
    <source>
        <dbReference type="ARBA" id="ARBA00022993"/>
    </source>
</evidence>
<comment type="subcellular location">
    <subcellularLocation>
        <location evidence="9">Cytoplasm</location>
    </subcellularLocation>
</comment>
<keyword evidence="1 9" id="KW-0963">Cytoplasm</keyword>
<dbReference type="GO" id="GO:0005524">
    <property type="term" value="F:ATP binding"/>
    <property type="evidence" value="ECO:0007669"/>
    <property type="project" value="UniProtKB-KW"/>
</dbReference>
<dbReference type="EMBL" id="JJMT01000019">
    <property type="protein sequence ID" value="KEO44493.1"/>
    <property type="molecule type" value="Genomic_DNA"/>
</dbReference>
<dbReference type="PANTHER" id="PTHR21342">
    <property type="entry name" value="PHOSPHOPANTETHEINE ADENYLYLTRANSFERASE"/>
    <property type="match status" value="1"/>
</dbReference>
<keyword evidence="6 9" id="KW-0460">Magnesium</keyword>
<dbReference type="RefSeq" id="WP_037602487.1">
    <property type="nucleotide sequence ID" value="NZ_JADMQU010000003.1"/>
</dbReference>
<keyword evidence="2 9" id="KW-0808">Transferase</keyword>
<comment type="function">
    <text evidence="9">Reversibly transfers an adenylyl group from ATP to 4'-phosphopantetheine, yielding dephospho-CoA (dPCoA) and pyrophosphate.</text>
</comment>
<comment type="subunit">
    <text evidence="9">Homohexamer.</text>
</comment>
<evidence type="ECO:0000256" key="5">
    <source>
        <dbReference type="ARBA" id="ARBA00022840"/>
    </source>
</evidence>
<feature type="binding site" evidence="9">
    <location>
        <begin position="10"/>
        <end position="11"/>
    </location>
    <ligand>
        <name>ATP</name>
        <dbReference type="ChEBI" id="CHEBI:30616"/>
    </ligand>
</feature>
<keyword evidence="4 9" id="KW-0547">Nucleotide-binding</keyword>
<keyword evidence="5 9" id="KW-0067">ATP-binding</keyword>
<feature type="binding site" evidence="9">
    <location>
        <position position="42"/>
    </location>
    <ligand>
        <name>substrate</name>
    </ligand>
</feature>
<evidence type="ECO:0000259" key="10">
    <source>
        <dbReference type="Pfam" id="PF01467"/>
    </source>
</evidence>
<feature type="binding site" evidence="9">
    <location>
        <position position="10"/>
    </location>
    <ligand>
        <name>substrate</name>
    </ligand>
</feature>
<dbReference type="PANTHER" id="PTHR21342:SF1">
    <property type="entry name" value="PHOSPHOPANTETHEINE ADENYLYLTRANSFERASE"/>
    <property type="match status" value="1"/>
</dbReference>
<evidence type="ECO:0000256" key="1">
    <source>
        <dbReference type="ARBA" id="ARBA00022490"/>
    </source>
</evidence>
<dbReference type="InterPro" id="IPR004821">
    <property type="entry name" value="Cyt_trans-like"/>
</dbReference>
<reference evidence="11 12" key="1">
    <citation type="submission" date="2014-04" db="EMBL/GenBank/DDBJ databases">
        <title>Variable characteristics of bacteriocin-producing Streptococcus salivarius strains isolated from Malaysian subjects.</title>
        <authorList>
            <person name="Philip K."/>
            <person name="Barbour A."/>
        </authorList>
    </citation>
    <scope>NUCLEOTIDE SEQUENCE [LARGE SCALE GENOMIC DNA]</scope>
    <source>
        <strain evidence="11 12">NU10</strain>
    </source>
</reference>
<name>A0A074IS11_STRSL</name>
<dbReference type="NCBIfam" id="TIGR01510">
    <property type="entry name" value="coaD_prev_kdtB"/>
    <property type="match status" value="1"/>
</dbReference>
<organism evidence="11 12">
    <name type="scientific">Streptococcus salivarius</name>
    <dbReference type="NCBI Taxonomy" id="1304"/>
    <lineage>
        <taxon>Bacteria</taxon>
        <taxon>Bacillati</taxon>
        <taxon>Bacillota</taxon>
        <taxon>Bacilli</taxon>
        <taxon>Lactobacillales</taxon>
        <taxon>Streptococcaceae</taxon>
        <taxon>Streptococcus</taxon>
    </lineage>
</organism>
<keyword evidence="7 9" id="KW-0173">Coenzyme A biosynthesis</keyword>
<dbReference type="AlphaFoldDB" id="A0A074IS11"/>
<evidence type="ECO:0000256" key="4">
    <source>
        <dbReference type="ARBA" id="ARBA00022741"/>
    </source>
</evidence>
<dbReference type="HAMAP" id="MF_00151">
    <property type="entry name" value="PPAT_bact"/>
    <property type="match status" value="1"/>
</dbReference>
<feature type="domain" description="Cytidyltransferase-like" evidence="10">
    <location>
        <begin position="6"/>
        <end position="135"/>
    </location>
</feature>
<dbReference type="InterPro" id="IPR001980">
    <property type="entry name" value="PPAT"/>
</dbReference>
<proteinExistence type="inferred from homology"/>
<dbReference type="CDD" id="cd02163">
    <property type="entry name" value="PPAT"/>
    <property type="match status" value="1"/>
</dbReference>
<dbReference type="InterPro" id="IPR014729">
    <property type="entry name" value="Rossmann-like_a/b/a_fold"/>
</dbReference>
<evidence type="ECO:0000256" key="3">
    <source>
        <dbReference type="ARBA" id="ARBA00022695"/>
    </source>
</evidence>
<dbReference type="Gene3D" id="3.40.50.620">
    <property type="entry name" value="HUPs"/>
    <property type="match status" value="1"/>
</dbReference>
<dbReference type="Pfam" id="PF01467">
    <property type="entry name" value="CTP_transf_like"/>
    <property type="match status" value="1"/>
</dbReference>
<comment type="catalytic activity">
    <reaction evidence="8 9">
        <text>(R)-4'-phosphopantetheine + ATP + H(+) = 3'-dephospho-CoA + diphosphate</text>
        <dbReference type="Rhea" id="RHEA:19801"/>
        <dbReference type="ChEBI" id="CHEBI:15378"/>
        <dbReference type="ChEBI" id="CHEBI:30616"/>
        <dbReference type="ChEBI" id="CHEBI:33019"/>
        <dbReference type="ChEBI" id="CHEBI:57328"/>
        <dbReference type="ChEBI" id="CHEBI:61723"/>
        <dbReference type="EC" id="2.7.7.3"/>
    </reaction>
</comment>
<dbReference type="UniPathway" id="UPA00241">
    <property type="reaction ID" value="UER00355"/>
</dbReference>
<keyword evidence="3 9" id="KW-0548">Nucleotidyltransferase</keyword>
<feature type="binding site" evidence="9">
    <location>
        <position position="100"/>
    </location>
    <ligand>
        <name>ATP</name>
        <dbReference type="ChEBI" id="CHEBI:30616"/>
    </ligand>
</feature>
<comment type="similarity">
    <text evidence="9">Belongs to the bacterial CoaD family.</text>
</comment>
<feature type="binding site" evidence="9">
    <location>
        <begin position="90"/>
        <end position="92"/>
    </location>
    <ligand>
        <name>ATP</name>
        <dbReference type="ChEBI" id="CHEBI:30616"/>
    </ligand>
</feature>
<dbReference type="GO" id="GO:0004595">
    <property type="term" value="F:pantetheine-phosphate adenylyltransferase activity"/>
    <property type="evidence" value="ECO:0007669"/>
    <property type="project" value="UniProtKB-UniRule"/>
</dbReference>
<dbReference type="PRINTS" id="PR01020">
    <property type="entry name" value="LPSBIOSNTHSS"/>
</dbReference>
<dbReference type="NCBIfam" id="TIGR00125">
    <property type="entry name" value="cyt_tran_rel"/>
    <property type="match status" value="1"/>
</dbReference>
<gene>
    <name evidence="9" type="primary">coaD</name>
    <name evidence="11" type="ORF">DL07_04210</name>
</gene>
<evidence type="ECO:0000256" key="8">
    <source>
        <dbReference type="ARBA" id="ARBA00029346"/>
    </source>
</evidence>
<evidence type="ECO:0000256" key="9">
    <source>
        <dbReference type="HAMAP-Rule" id="MF_00151"/>
    </source>
</evidence>
<comment type="caution">
    <text evidence="11">The sequence shown here is derived from an EMBL/GenBank/DDBJ whole genome shotgun (WGS) entry which is preliminary data.</text>
</comment>
<comment type="cofactor">
    <cofactor evidence="9">
        <name>Mg(2+)</name>
        <dbReference type="ChEBI" id="CHEBI:18420"/>
    </cofactor>
</comment>
<comment type="pathway">
    <text evidence="9">Cofactor biosynthesis; coenzyme A biosynthesis; CoA from (R)-pantothenate: step 4/5.</text>
</comment>
<accession>A0A074IS11</accession>
<evidence type="ECO:0000256" key="2">
    <source>
        <dbReference type="ARBA" id="ARBA00022679"/>
    </source>
</evidence>
<evidence type="ECO:0000313" key="12">
    <source>
        <dbReference type="Proteomes" id="UP000027855"/>
    </source>
</evidence>
<feature type="binding site" evidence="9">
    <location>
        <position position="89"/>
    </location>
    <ligand>
        <name>substrate</name>
    </ligand>
</feature>
<dbReference type="SUPFAM" id="SSF52374">
    <property type="entry name" value="Nucleotidylyl transferase"/>
    <property type="match status" value="1"/>
</dbReference>
<evidence type="ECO:0000313" key="11">
    <source>
        <dbReference type="EMBL" id="KEO44493.1"/>
    </source>
</evidence>